<sequence length="126" mass="14492">MNRHNRIHFCFCQRTNYIGHTLLHFGIGTLHGVQFHCVVIMTCIHRRHSATTHTDAIIITTHHHDLLSYFGRTFQGIFAITETDTTGQHDNLVVAIFLIIFLVFKSQQRTTNERLTKFVTEVGSSV</sequence>
<organism evidence="1">
    <name type="scientific">bioreactor metagenome</name>
    <dbReference type="NCBI Taxonomy" id="1076179"/>
    <lineage>
        <taxon>unclassified sequences</taxon>
        <taxon>metagenomes</taxon>
        <taxon>ecological metagenomes</taxon>
    </lineage>
</organism>
<accession>A0A644XR10</accession>
<evidence type="ECO:0000313" key="1">
    <source>
        <dbReference type="EMBL" id="MPM18337.1"/>
    </source>
</evidence>
<protein>
    <submittedName>
        <fullName evidence="1">Uncharacterized protein</fullName>
    </submittedName>
</protein>
<comment type="caution">
    <text evidence="1">The sequence shown here is derived from an EMBL/GenBank/DDBJ whole genome shotgun (WGS) entry which is preliminary data.</text>
</comment>
<name>A0A644XR10_9ZZZZ</name>
<dbReference type="AlphaFoldDB" id="A0A644XR10"/>
<reference evidence="1" key="1">
    <citation type="submission" date="2019-08" db="EMBL/GenBank/DDBJ databases">
        <authorList>
            <person name="Kucharzyk K."/>
            <person name="Murdoch R.W."/>
            <person name="Higgins S."/>
            <person name="Loffler F."/>
        </authorList>
    </citation>
    <scope>NUCLEOTIDE SEQUENCE</scope>
</reference>
<proteinExistence type="predicted"/>
<gene>
    <name evidence="1" type="ORF">SDC9_64746</name>
</gene>
<dbReference type="EMBL" id="VSSQ01002963">
    <property type="protein sequence ID" value="MPM18337.1"/>
    <property type="molecule type" value="Genomic_DNA"/>
</dbReference>